<name>A0A371JMQ5_9FLAO</name>
<sequence length="145" mass="16271">MKFRIESKPSPLRQLDNFRQLKVALKPIKADEGGKFLDVLLTHCAMLRSAISKDFSLADQEHVAISCDVYFNIPLVSSASVGGETISRLQKYGKNGIRTIFENKKELGEYLQGLDRIPSIILPNKLELMQKIGDAKSKFVYELVG</sequence>
<dbReference type="AlphaFoldDB" id="A0A371JMQ5"/>
<dbReference type="Proteomes" id="UP000261828">
    <property type="component" value="Unassembled WGS sequence"/>
</dbReference>
<proteinExistence type="predicted"/>
<keyword evidence="2" id="KW-1185">Reference proteome</keyword>
<dbReference type="OrthoDB" id="1442318at2"/>
<evidence type="ECO:0000313" key="2">
    <source>
        <dbReference type="Proteomes" id="UP000261828"/>
    </source>
</evidence>
<reference evidence="1 2" key="1">
    <citation type="submission" date="2018-08" db="EMBL/GenBank/DDBJ databases">
        <title>Muricauda nanhaiensis sp. nov., isolated from seawater of the South China Sea.</title>
        <authorList>
            <person name="Dang Y."/>
        </authorList>
    </citation>
    <scope>NUCLEOTIDE SEQUENCE [LARGE SCALE GENOMIC DNA]</scope>
    <source>
        <strain evidence="1 2">SM1704</strain>
    </source>
</reference>
<comment type="caution">
    <text evidence="1">The sequence shown here is derived from an EMBL/GenBank/DDBJ whole genome shotgun (WGS) entry which is preliminary data.</text>
</comment>
<evidence type="ECO:0000313" key="1">
    <source>
        <dbReference type="EMBL" id="RDY58418.1"/>
    </source>
</evidence>
<protein>
    <submittedName>
        <fullName evidence="1">Uncharacterized protein</fullName>
    </submittedName>
</protein>
<accession>A0A371JMQ5</accession>
<gene>
    <name evidence="1" type="ORF">DX873_15570</name>
</gene>
<dbReference type="EMBL" id="QTJX01000004">
    <property type="protein sequence ID" value="RDY58418.1"/>
    <property type="molecule type" value="Genomic_DNA"/>
</dbReference>
<dbReference type="RefSeq" id="WP_010519651.1">
    <property type="nucleotide sequence ID" value="NZ_QTJX01000004.1"/>
</dbReference>
<organism evidence="1 2">
    <name type="scientific">Flagellimonas nanhaiensis</name>
    <dbReference type="NCBI Taxonomy" id="2292706"/>
    <lineage>
        <taxon>Bacteria</taxon>
        <taxon>Pseudomonadati</taxon>
        <taxon>Bacteroidota</taxon>
        <taxon>Flavobacteriia</taxon>
        <taxon>Flavobacteriales</taxon>
        <taxon>Flavobacteriaceae</taxon>
        <taxon>Flagellimonas</taxon>
    </lineage>
</organism>